<dbReference type="EMBL" id="MU269217">
    <property type="protein sequence ID" value="KAH7903104.1"/>
    <property type="molecule type" value="Genomic_DNA"/>
</dbReference>
<keyword evidence="2" id="KW-1185">Reference proteome</keyword>
<comment type="caution">
    <text evidence="1">The sequence shown here is derived from an EMBL/GenBank/DDBJ whole genome shotgun (WGS) entry which is preliminary data.</text>
</comment>
<dbReference type="Proteomes" id="UP000790377">
    <property type="component" value="Unassembled WGS sequence"/>
</dbReference>
<protein>
    <submittedName>
        <fullName evidence="1">Uncharacterized protein</fullName>
    </submittedName>
</protein>
<gene>
    <name evidence="1" type="ORF">BJ138DRAFT_1021138</name>
</gene>
<accession>A0ACB7ZQL5</accession>
<proteinExistence type="predicted"/>
<reference evidence="1" key="1">
    <citation type="journal article" date="2021" name="New Phytol.">
        <title>Evolutionary innovations through gain and loss of genes in the ectomycorrhizal Boletales.</title>
        <authorList>
            <person name="Wu G."/>
            <person name="Miyauchi S."/>
            <person name="Morin E."/>
            <person name="Kuo A."/>
            <person name="Drula E."/>
            <person name="Varga T."/>
            <person name="Kohler A."/>
            <person name="Feng B."/>
            <person name="Cao Y."/>
            <person name="Lipzen A."/>
            <person name="Daum C."/>
            <person name="Hundley H."/>
            <person name="Pangilinan J."/>
            <person name="Johnson J."/>
            <person name="Barry K."/>
            <person name="LaButti K."/>
            <person name="Ng V."/>
            <person name="Ahrendt S."/>
            <person name="Min B."/>
            <person name="Choi I.G."/>
            <person name="Park H."/>
            <person name="Plett J.M."/>
            <person name="Magnuson J."/>
            <person name="Spatafora J.W."/>
            <person name="Nagy L.G."/>
            <person name="Henrissat B."/>
            <person name="Grigoriev I.V."/>
            <person name="Yang Z.L."/>
            <person name="Xu J."/>
            <person name="Martin F.M."/>
        </authorList>
    </citation>
    <scope>NUCLEOTIDE SEQUENCE</scope>
    <source>
        <strain evidence="1">ATCC 28755</strain>
    </source>
</reference>
<organism evidence="1 2">
    <name type="scientific">Hygrophoropsis aurantiaca</name>
    <dbReference type="NCBI Taxonomy" id="72124"/>
    <lineage>
        <taxon>Eukaryota</taxon>
        <taxon>Fungi</taxon>
        <taxon>Dikarya</taxon>
        <taxon>Basidiomycota</taxon>
        <taxon>Agaricomycotina</taxon>
        <taxon>Agaricomycetes</taxon>
        <taxon>Agaricomycetidae</taxon>
        <taxon>Boletales</taxon>
        <taxon>Coniophorineae</taxon>
        <taxon>Hygrophoropsidaceae</taxon>
        <taxon>Hygrophoropsis</taxon>
    </lineage>
</organism>
<feature type="non-terminal residue" evidence="1">
    <location>
        <position position="1"/>
    </location>
</feature>
<name>A0ACB7ZQL5_9AGAM</name>
<evidence type="ECO:0000313" key="1">
    <source>
        <dbReference type="EMBL" id="KAH7903104.1"/>
    </source>
</evidence>
<sequence>LLARHSQTFADMLRLPQSNNFEEYDGATLVRMPDDARQIEILLGILYRNDLICLANSLDSRRPAIVRLLFDLLDKYEVHRFRDDLVQSLEAQWPRDLQKWDKLEAGINCVLRNRRGVGNANLPEPASAIALARDFSIPSILPAAFYQLSRLSISDDEDLAGMSSCIYITSVPVKWTTKRKLLSAEDHLCQRLHGAY</sequence>
<evidence type="ECO:0000313" key="2">
    <source>
        <dbReference type="Proteomes" id="UP000790377"/>
    </source>
</evidence>